<sequence length="455" mass="51358">MTDFTNKYCIIGAGASGITAAKNFSQRNLDFDCFEREDDVGGNWYYGKPCSSVSASTHLISSKRMTEYVDFPMPEDYPEFPSHQQACAYLRSYAQAFGLYPRITFSTAVEKVERVNKHWRVTLGDGSPPRDYGGLVIANGHHWDPSWPEIPGSFAGESLHSSQYKTPDQVRDRRVLIVGAGNSGCDIAVDAMHHAKSVHLSMRRGYYFFPKFLYGRPIDTCGEFLHRWKFPAIVRRWITRYGLRITLGPVERYGLPRPDHQPYQSHPILNSLLPYYAAHGRLQIRPDVDRLSGDRVRFVDGQEEPFDMVIYATGFRVSFPFIDKALLNDQGEGPSLGMYIFHPQYDNLFVVGLIQPDSGLWGLADYQSQVIASTLVARRLAPEKAARIAEAASRQSPPAGKWLGSQRHRYEVEHFAYRQQLQRTLRMLGSTASEKLPCSTIPAPTPVTSSNLHGI</sequence>
<evidence type="ECO:0000256" key="1">
    <source>
        <dbReference type="ARBA" id="ARBA00009183"/>
    </source>
</evidence>
<dbReference type="EMBL" id="CP036433">
    <property type="protein sequence ID" value="QDU95411.1"/>
    <property type="molecule type" value="Genomic_DNA"/>
</dbReference>
<dbReference type="Proteomes" id="UP000317648">
    <property type="component" value="Chromosome"/>
</dbReference>
<dbReference type="EC" id="1.-.-.-" evidence="6"/>
<dbReference type="GO" id="GO:0004499">
    <property type="term" value="F:N,N-dimethylaniline monooxygenase activity"/>
    <property type="evidence" value="ECO:0007669"/>
    <property type="project" value="InterPro"/>
</dbReference>
<dbReference type="Gene3D" id="3.50.50.60">
    <property type="entry name" value="FAD/NAD(P)-binding domain"/>
    <property type="match status" value="1"/>
</dbReference>
<keyword evidence="7" id="KW-1185">Reference proteome</keyword>
<dbReference type="InterPro" id="IPR036188">
    <property type="entry name" value="FAD/NAD-bd_sf"/>
</dbReference>
<protein>
    <submittedName>
        <fullName evidence="6">Putative oxidoreductase CzcO</fullName>
        <ecNumber evidence="6">1.-.-.-</ecNumber>
    </submittedName>
</protein>
<dbReference type="PRINTS" id="PR00370">
    <property type="entry name" value="FMOXYGENASE"/>
</dbReference>
<evidence type="ECO:0000256" key="2">
    <source>
        <dbReference type="ARBA" id="ARBA00022630"/>
    </source>
</evidence>
<dbReference type="PIRSF" id="PIRSF000332">
    <property type="entry name" value="FMO"/>
    <property type="match status" value="1"/>
</dbReference>
<keyword evidence="2" id="KW-0285">Flavoprotein</keyword>
<dbReference type="InterPro" id="IPR020946">
    <property type="entry name" value="Flavin_mOase-like"/>
</dbReference>
<keyword evidence="4" id="KW-0521">NADP</keyword>
<evidence type="ECO:0000256" key="5">
    <source>
        <dbReference type="ARBA" id="ARBA00023002"/>
    </source>
</evidence>
<dbReference type="GO" id="GO:0050661">
    <property type="term" value="F:NADP binding"/>
    <property type="evidence" value="ECO:0007669"/>
    <property type="project" value="InterPro"/>
</dbReference>
<dbReference type="Pfam" id="PF00743">
    <property type="entry name" value="FMO-like"/>
    <property type="match status" value="1"/>
</dbReference>
<keyword evidence="5 6" id="KW-0560">Oxidoreductase</keyword>
<organism evidence="6 7">
    <name type="scientific">Lignipirellula cremea</name>
    <dbReference type="NCBI Taxonomy" id="2528010"/>
    <lineage>
        <taxon>Bacteria</taxon>
        <taxon>Pseudomonadati</taxon>
        <taxon>Planctomycetota</taxon>
        <taxon>Planctomycetia</taxon>
        <taxon>Pirellulales</taxon>
        <taxon>Pirellulaceae</taxon>
        <taxon>Lignipirellula</taxon>
    </lineage>
</organism>
<dbReference type="InterPro" id="IPR050346">
    <property type="entry name" value="FMO-like"/>
</dbReference>
<reference evidence="6 7" key="1">
    <citation type="submission" date="2019-02" db="EMBL/GenBank/DDBJ databases">
        <title>Deep-cultivation of Planctomycetes and their phenomic and genomic characterization uncovers novel biology.</title>
        <authorList>
            <person name="Wiegand S."/>
            <person name="Jogler M."/>
            <person name="Boedeker C."/>
            <person name="Pinto D."/>
            <person name="Vollmers J."/>
            <person name="Rivas-Marin E."/>
            <person name="Kohn T."/>
            <person name="Peeters S.H."/>
            <person name="Heuer A."/>
            <person name="Rast P."/>
            <person name="Oberbeckmann S."/>
            <person name="Bunk B."/>
            <person name="Jeske O."/>
            <person name="Meyerdierks A."/>
            <person name="Storesund J.E."/>
            <person name="Kallscheuer N."/>
            <person name="Luecker S."/>
            <person name="Lage O.M."/>
            <person name="Pohl T."/>
            <person name="Merkel B.J."/>
            <person name="Hornburger P."/>
            <person name="Mueller R.-W."/>
            <person name="Bruemmer F."/>
            <person name="Labrenz M."/>
            <person name="Spormann A.M."/>
            <person name="Op den Camp H."/>
            <person name="Overmann J."/>
            <person name="Amann R."/>
            <person name="Jetten M.S.M."/>
            <person name="Mascher T."/>
            <person name="Medema M.H."/>
            <person name="Devos D.P."/>
            <person name="Kaster A.-K."/>
            <person name="Ovreas L."/>
            <person name="Rohde M."/>
            <person name="Galperin M.Y."/>
            <person name="Jogler C."/>
        </authorList>
    </citation>
    <scope>NUCLEOTIDE SEQUENCE [LARGE SCALE GENOMIC DNA]</scope>
    <source>
        <strain evidence="6 7">Pla85_3_4</strain>
    </source>
</reference>
<evidence type="ECO:0000313" key="7">
    <source>
        <dbReference type="Proteomes" id="UP000317648"/>
    </source>
</evidence>
<dbReference type="SUPFAM" id="SSF51905">
    <property type="entry name" value="FAD/NAD(P)-binding domain"/>
    <property type="match status" value="2"/>
</dbReference>
<evidence type="ECO:0000256" key="4">
    <source>
        <dbReference type="ARBA" id="ARBA00022857"/>
    </source>
</evidence>
<dbReference type="KEGG" id="lcre:Pla8534_32260"/>
<dbReference type="OrthoDB" id="9778740at2"/>
<evidence type="ECO:0000313" key="6">
    <source>
        <dbReference type="EMBL" id="QDU95411.1"/>
    </source>
</evidence>
<dbReference type="PANTHER" id="PTHR23023">
    <property type="entry name" value="DIMETHYLANILINE MONOOXYGENASE"/>
    <property type="match status" value="1"/>
</dbReference>
<gene>
    <name evidence="6" type="primary">czcO</name>
    <name evidence="6" type="ORF">Pla8534_32260</name>
</gene>
<accession>A0A518DU98</accession>
<dbReference type="GO" id="GO:0050660">
    <property type="term" value="F:flavin adenine dinucleotide binding"/>
    <property type="evidence" value="ECO:0007669"/>
    <property type="project" value="InterPro"/>
</dbReference>
<dbReference type="AlphaFoldDB" id="A0A518DU98"/>
<keyword evidence="3" id="KW-0274">FAD</keyword>
<dbReference type="InterPro" id="IPR000960">
    <property type="entry name" value="Flavin_mOase"/>
</dbReference>
<comment type="similarity">
    <text evidence="1">Belongs to the FMO family.</text>
</comment>
<proteinExistence type="inferred from homology"/>
<dbReference type="RefSeq" id="WP_145054155.1">
    <property type="nucleotide sequence ID" value="NZ_CP036433.1"/>
</dbReference>
<name>A0A518DU98_9BACT</name>
<evidence type="ECO:0000256" key="3">
    <source>
        <dbReference type="ARBA" id="ARBA00022827"/>
    </source>
</evidence>